<accession>A0ABR3AUL1</accession>
<dbReference type="SMART" id="SM00477">
    <property type="entry name" value="NUC"/>
    <property type="match status" value="1"/>
</dbReference>
<keyword evidence="4 8" id="KW-0479">Metal-binding</keyword>
<dbReference type="EMBL" id="JBCLYO010000015">
    <property type="protein sequence ID" value="KAL0082495.1"/>
    <property type="molecule type" value="Genomic_DNA"/>
</dbReference>
<dbReference type="SUPFAM" id="SSF54060">
    <property type="entry name" value="His-Me finger endonucleases"/>
    <property type="match status" value="1"/>
</dbReference>
<dbReference type="SMART" id="SM00892">
    <property type="entry name" value="Endonuclease_NS"/>
    <property type="match status" value="1"/>
</dbReference>
<evidence type="ECO:0000313" key="13">
    <source>
        <dbReference type="Proteomes" id="UP001448207"/>
    </source>
</evidence>
<evidence type="ECO:0000256" key="9">
    <source>
        <dbReference type="SAM" id="MobiDB-lite"/>
    </source>
</evidence>
<comment type="similarity">
    <text evidence="2 8">Belongs to the DNA/RNA non-specific endonuclease family.</text>
</comment>
<reference evidence="12 13" key="1">
    <citation type="submission" date="2024-04" db="EMBL/GenBank/DDBJ databases">
        <title>Symmetric and asymmetric DNA N6-adenine methylation regulates different biological responses in Mucorales.</title>
        <authorList>
            <consortium name="Lawrence Berkeley National Laboratory"/>
            <person name="Lax C."/>
            <person name="Mondo S.J."/>
            <person name="Osorio-Concepcion M."/>
            <person name="Muszewska A."/>
            <person name="Corrochano-Luque M."/>
            <person name="Gutierrez G."/>
            <person name="Riley R."/>
            <person name="Lipzen A."/>
            <person name="Guo J."/>
            <person name="Hundley H."/>
            <person name="Amirebrahimi M."/>
            <person name="Ng V."/>
            <person name="Lorenzo-Gutierrez D."/>
            <person name="Binder U."/>
            <person name="Yang J."/>
            <person name="Song Y."/>
            <person name="Canovas D."/>
            <person name="Navarro E."/>
            <person name="Freitag M."/>
            <person name="Gabaldon T."/>
            <person name="Grigoriev I.V."/>
            <person name="Corrochano L.M."/>
            <person name="Nicolas F.E."/>
            <person name="Garre V."/>
        </authorList>
    </citation>
    <scope>NUCLEOTIDE SEQUENCE [LARGE SCALE GENOMIC DNA]</scope>
    <source>
        <strain evidence="12 13">L51</strain>
    </source>
</reference>
<dbReference type="Proteomes" id="UP001448207">
    <property type="component" value="Unassembled WGS sequence"/>
</dbReference>
<keyword evidence="5 8" id="KW-0255">Endonuclease</keyword>
<organism evidence="12 13">
    <name type="scientific">Phycomyces blakesleeanus</name>
    <dbReference type="NCBI Taxonomy" id="4837"/>
    <lineage>
        <taxon>Eukaryota</taxon>
        <taxon>Fungi</taxon>
        <taxon>Fungi incertae sedis</taxon>
        <taxon>Mucoromycota</taxon>
        <taxon>Mucoromycotina</taxon>
        <taxon>Mucoromycetes</taxon>
        <taxon>Mucorales</taxon>
        <taxon>Phycomycetaceae</taxon>
        <taxon>Phycomyces</taxon>
    </lineage>
</organism>
<dbReference type="EC" id="3.1.30.-" evidence="8"/>
<dbReference type="InterPro" id="IPR001604">
    <property type="entry name" value="Endo_G_ENPP1-like_dom"/>
</dbReference>
<dbReference type="InterPro" id="IPR044929">
    <property type="entry name" value="DNA/RNA_non-sp_Endonuclease_sf"/>
</dbReference>
<evidence type="ECO:0000313" key="12">
    <source>
        <dbReference type="EMBL" id="KAL0082495.1"/>
    </source>
</evidence>
<dbReference type="CDD" id="cd00091">
    <property type="entry name" value="NUC"/>
    <property type="match status" value="1"/>
</dbReference>
<dbReference type="Pfam" id="PF01223">
    <property type="entry name" value="Endonuclease_NS"/>
    <property type="match status" value="1"/>
</dbReference>
<evidence type="ECO:0000256" key="5">
    <source>
        <dbReference type="ARBA" id="ARBA00022759"/>
    </source>
</evidence>
<keyword evidence="7" id="KW-0460">Magnesium</keyword>
<dbReference type="PROSITE" id="PS01070">
    <property type="entry name" value="NUCLEASE_NON_SPEC"/>
    <property type="match status" value="1"/>
</dbReference>
<name>A0ABR3AUL1_PHYBL</name>
<dbReference type="InterPro" id="IPR040255">
    <property type="entry name" value="Non-specific_endonuclease"/>
</dbReference>
<dbReference type="PANTHER" id="PTHR13966">
    <property type="entry name" value="ENDONUCLEASE RELATED"/>
    <property type="match status" value="1"/>
</dbReference>
<dbReference type="InterPro" id="IPR044925">
    <property type="entry name" value="His-Me_finger_sf"/>
</dbReference>
<evidence type="ECO:0000259" key="11">
    <source>
        <dbReference type="SMART" id="SM00892"/>
    </source>
</evidence>
<feature type="domain" description="ENPP1-3/EXOG-like endonuclease/phosphodiesterase" evidence="10">
    <location>
        <begin position="90"/>
        <end position="302"/>
    </location>
</feature>
<evidence type="ECO:0000256" key="3">
    <source>
        <dbReference type="ARBA" id="ARBA00022722"/>
    </source>
</evidence>
<comment type="cofactor">
    <cofactor evidence="1 8">
        <name>Mg(2+)</name>
        <dbReference type="ChEBI" id="CHEBI:18420"/>
    </cofactor>
</comment>
<comment type="caution">
    <text evidence="12">The sequence shown here is derived from an EMBL/GenBank/DDBJ whole genome shotgun (WGS) entry which is preliminary data.</text>
</comment>
<evidence type="ECO:0000256" key="7">
    <source>
        <dbReference type="ARBA" id="ARBA00022842"/>
    </source>
</evidence>
<proteinExistence type="inferred from homology"/>
<keyword evidence="13" id="KW-1185">Reference proteome</keyword>
<evidence type="ECO:0000259" key="10">
    <source>
        <dbReference type="SMART" id="SM00477"/>
    </source>
</evidence>
<evidence type="ECO:0000256" key="1">
    <source>
        <dbReference type="ARBA" id="ARBA00001946"/>
    </source>
</evidence>
<keyword evidence="3 8" id="KW-0540">Nuclease</keyword>
<dbReference type="InterPro" id="IPR018524">
    <property type="entry name" value="DNA/RNA_endonuclease_AS"/>
</dbReference>
<evidence type="ECO:0000256" key="2">
    <source>
        <dbReference type="ARBA" id="ARBA00010052"/>
    </source>
</evidence>
<feature type="region of interest" description="Disordered" evidence="9">
    <location>
        <begin position="44"/>
        <end position="64"/>
    </location>
</feature>
<dbReference type="Gene3D" id="3.40.570.10">
    <property type="entry name" value="Extracellular Endonuclease, subunit A"/>
    <property type="match status" value="1"/>
</dbReference>
<keyword evidence="6 8" id="KW-0378">Hydrolase</keyword>
<sequence length="333" mass="37431">MASERVTFLFGGAAIGAISMAAYQKFTQKPRPAAMMVPVAQTQPQPQAPKPITNMPQQTAPPARPMSSIEKAKTILPFGFPGPVSDLIYRDAYVVSYNRRDRNPNWVAEHLTPASLKRAEGVERSKSAFKEEDSVPPQFRARLTDYYKSNFDRGHMVPAADVKNSQQAMNETFYLSNIAPQVGEGFNRDYWAHFENFCRSLTKTFPDVYVFTGPLYLPHQENDGKFYVKYQVIGTNGVPNVAVPTHFYKVIMTQRDGKYSTAAFVLPNQRIPDETPLETFKVPIDAVERSAGLVFFDRMGDAKAGLNDLCRETQCKIVLSKFHEAQKNKQITA</sequence>
<evidence type="ECO:0000256" key="4">
    <source>
        <dbReference type="ARBA" id="ARBA00022723"/>
    </source>
</evidence>
<gene>
    <name evidence="12" type="ORF">J3Q64DRAFT_1160470</name>
</gene>
<evidence type="ECO:0000256" key="6">
    <source>
        <dbReference type="ARBA" id="ARBA00022801"/>
    </source>
</evidence>
<dbReference type="PANTHER" id="PTHR13966:SF5">
    <property type="entry name" value="ENDONUCLEASE G, MITOCHONDRIAL"/>
    <property type="match status" value="1"/>
</dbReference>
<dbReference type="InterPro" id="IPR020821">
    <property type="entry name" value="ENPP1-3/EXOG-like_nuc-like"/>
</dbReference>
<evidence type="ECO:0000256" key="8">
    <source>
        <dbReference type="RuleBase" id="RU366055"/>
    </source>
</evidence>
<protein>
    <recommendedName>
        <fullName evidence="8">Endonuclease</fullName>
        <ecNumber evidence="8">3.1.30.-</ecNumber>
    </recommendedName>
</protein>
<feature type="domain" description="DNA/RNA non-specific endonuclease/pyrophosphatase/phosphodiesterase" evidence="11">
    <location>
        <begin position="89"/>
        <end position="302"/>
    </location>
</feature>